<reference evidence="1 2" key="1">
    <citation type="journal article" date="2023" name="Mol. Biol. Evol.">
        <title>Genomics of Secondarily Temperate Adaptation in the Only Non-Antarctic Icefish.</title>
        <authorList>
            <person name="Rivera-Colon A.G."/>
            <person name="Rayamajhi N."/>
            <person name="Minhas B.F."/>
            <person name="Madrigal G."/>
            <person name="Bilyk K.T."/>
            <person name="Yoon V."/>
            <person name="Hune M."/>
            <person name="Gregory S."/>
            <person name="Cheng C.H.C."/>
            <person name="Catchen J.M."/>
        </authorList>
    </citation>
    <scope>NUCLEOTIDE SEQUENCE [LARGE SCALE GENOMIC DNA]</scope>
    <source>
        <strain evidence="1">JC2023a</strain>
    </source>
</reference>
<dbReference type="AlphaFoldDB" id="A0AAN8GEM3"/>
<proteinExistence type="predicted"/>
<name>A0AAN8GEM3_9TELE</name>
<comment type="caution">
    <text evidence="1">The sequence shown here is derived from an EMBL/GenBank/DDBJ whole genome shotgun (WGS) entry which is preliminary data.</text>
</comment>
<evidence type="ECO:0000313" key="1">
    <source>
        <dbReference type="EMBL" id="KAK5877744.1"/>
    </source>
</evidence>
<dbReference type="Proteomes" id="UP001335648">
    <property type="component" value="Unassembled WGS sequence"/>
</dbReference>
<protein>
    <submittedName>
        <fullName evidence="1">Uncharacterized protein</fullName>
    </submittedName>
</protein>
<accession>A0AAN8GEM3</accession>
<gene>
    <name evidence="1" type="ORF">CesoFtcFv8_025221</name>
</gene>
<keyword evidence="2" id="KW-1185">Reference proteome</keyword>
<dbReference type="EMBL" id="JAULUE010002066">
    <property type="protein sequence ID" value="KAK5877744.1"/>
    <property type="molecule type" value="Genomic_DNA"/>
</dbReference>
<evidence type="ECO:0000313" key="2">
    <source>
        <dbReference type="Proteomes" id="UP001335648"/>
    </source>
</evidence>
<sequence length="74" mass="7888">MDKSLVLLRERCIAGLLLHQLLLEEGQHAVTSPWPFRRWLGAGGGHGLLLTAEGHLGRPFSSRGGGLSSSLAMA</sequence>
<organism evidence="1 2">
    <name type="scientific">Champsocephalus esox</name>
    <name type="common">pike icefish</name>
    <dbReference type="NCBI Taxonomy" id="159716"/>
    <lineage>
        <taxon>Eukaryota</taxon>
        <taxon>Metazoa</taxon>
        <taxon>Chordata</taxon>
        <taxon>Craniata</taxon>
        <taxon>Vertebrata</taxon>
        <taxon>Euteleostomi</taxon>
        <taxon>Actinopterygii</taxon>
        <taxon>Neopterygii</taxon>
        <taxon>Teleostei</taxon>
        <taxon>Neoteleostei</taxon>
        <taxon>Acanthomorphata</taxon>
        <taxon>Eupercaria</taxon>
        <taxon>Perciformes</taxon>
        <taxon>Notothenioidei</taxon>
        <taxon>Channichthyidae</taxon>
        <taxon>Champsocephalus</taxon>
    </lineage>
</organism>